<dbReference type="AlphaFoldDB" id="A0AAD4NCN4"/>
<keyword evidence="2" id="KW-1185">Reference proteome</keyword>
<organism evidence="1 2">
    <name type="scientific">Ditylenchus destructor</name>
    <dbReference type="NCBI Taxonomy" id="166010"/>
    <lineage>
        <taxon>Eukaryota</taxon>
        <taxon>Metazoa</taxon>
        <taxon>Ecdysozoa</taxon>
        <taxon>Nematoda</taxon>
        <taxon>Chromadorea</taxon>
        <taxon>Rhabditida</taxon>
        <taxon>Tylenchina</taxon>
        <taxon>Tylenchomorpha</taxon>
        <taxon>Sphaerularioidea</taxon>
        <taxon>Anguinidae</taxon>
        <taxon>Anguininae</taxon>
        <taxon>Ditylenchus</taxon>
    </lineage>
</organism>
<dbReference type="EMBL" id="JAKKPZ010000002">
    <property type="protein sequence ID" value="KAI1726504.1"/>
    <property type="molecule type" value="Genomic_DNA"/>
</dbReference>
<gene>
    <name evidence="1" type="ORF">DdX_03225</name>
</gene>
<comment type="caution">
    <text evidence="1">The sequence shown here is derived from an EMBL/GenBank/DDBJ whole genome shotgun (WGS) entry which is preliminary data.</text>
</comment>
<evidence type="ECO:0000313" key="2">
    <source>
        <dbReference type="Proteomes" id="UP001201812"/>
    </source>
</evidence>
<sequence length="106" mass="11573">MYITGISFLGDSMTAGLRLGEKELRLSLIFLQRRVSAKFVAAASDVHFLVVFVALVLLKSVPFVSLHFSLRRIDAVYYHGNRAAATAYATSVHMGRPEGETPLGCA</sequence>
<proteinExistence type="predicted"/>
<accession>A0AAD4NCN4</accession>
<name>A0AAD4NCN4_9BILA</name>
<protein>
    <submittedName>
        <fullName evidence="1">Uncharacterized protein</fullName>
    </submittedName>
</protein>
<evidence type="ECO:0000313" key="1">
    <source>
        <dbReference type="EMBL" id="KAI1726504.1"/>
    </source>
</evidence>
<reference evidence="1" key="1">
    <citation type="submission" date="2022-01" db="EMBL/GenBank/DDBJ databases">
        <title>Genome Sequence Resource for Two Populations of Ditylenchus destructor, the Migratory Endoparasitic Phytonematode.</title>
        <authorList>
            <person name="Zhang H."/>
            <person name="Lin R."/>
            <person name="Xie B."/>
        </authorList>
    </citation>
    <scope>NUCLEOTIDE SEQUENCE</scope>
    <source>
        <strain evidence="1">BazhouSP</strain>
    </source>
</reference>
<dbReference type="Proteomes" id="UP001201812">
    <property type="component" value="Unassembled WGS sequence"/>
</dbReference>